<feature type="compositionally biased region" description="Low complexity" evidence="3">
    <location>
        <begin position="11"/>
        <end position="23"/>
    </location>
</feature>
<dbReference type="SUPFAM" id="SSF53098">
    <property type="entry name" value="Ribonuclease H-like"/>
    <property type="match status" value="1"/>
</dbReference>
<dbReference type="InterPro" id="IPR036397">
    <property type="entry name" value="RNaseH_sf"/>
</dbReference>
<keyword evidence="2" id="KW-0378">Hydrolase</keyword>
<keyword evidence="1" id="KW-0479">Metal-binding</keyword>
<feature type="region of interest" description="Disordered" evidence="3">
    <location>
        <begin position="1"/>
        <end position="24"/>
    </location>
</feature>
<feature type="domain" description="Integrase catalytic" evidence="4">
    <location>
        <begin position="679"/>
        <end position="799"/>
    </location>
</feature>
<dbReference type="InterPro" id="IPR001584">
    <property type="entry name" value="Integrase_cat-core"/>
</dbReference>
<dbReference type="PROSITE" id="PS50994">
    <property type="entry name" value="INTEGRASE"/>
    <property type="match status" value="1"/>
</dbReference>
<dbReference type="GO" id="GO:0046872">
    <property type="term" value="F:metal ion binding"/>
    <property type="evidence" value="ECO:0007669"/>
    <property type="project" value="UniProtKB-KW"/>
</dbReference>
<organism evidence="5">
    <name type="scientific">Zea mays</name>
    <name type="common">Maize</name>
    <dbReference type="NCBI Taxonomy" id="4577"/>
    <lineage>
        <taxon>Eukaryota</taxon>
        <taxon>Viridiplantae</taxon>
        <taxon>Streptophyta</taxon>
        <taxon>Embryophyta</taxon>
        <taxon>Tracheophyta</taxon>
        <taxon>Spermatophyta</taxon>
        <taxon>Magnoliopsida</taxon>
        <taxon>Liliopsida</taxon>
        <taxon>Poales</taxon>
        <taxon>Poaceae</taxon>
        <taxon>PACMAD clade</taxon>
        <taxon>Panicoideae</taxon>
        <taxon>Andropogonodae</taxon>
        <taxon>Andropogoneae</taxon>
        <taxon>Tripsacinae</taxon>
        <taxon>Zea</taxon>
    </lineage>
</organism>
<dbReference type="PANTHER" id="PTHR42648">
    <property type="entry name" value="TRANSPOSASE, PUTATIVE-RELATED"/>
    <property type="match status" value="1"/>
</dbReference>
<keyword evidence="5" id="KW-0695">RNA-directed DNA polymerase</keyword>
<evidence type="ECO:0000256" key="2">
    <source>
        <dbReference type="ARBA" id="ARBA00022801"/>
    </source>
</evidence>
<dbReference type="InterPro" id="IPR025724">
    <property type="entry name" value="GAG-pre-integrase_dom"/>
</dbReference>
<dbReference type="Gene3D" id="3.30.420.10">
    <property type="entry name" value="Ribonuclease H-like superfamily/Ribonuclease H"/>
    <property type="match status" value="1"/>
</dbReference>
<feature type="compositionally biased region" description="Basic residues" evidence="3">
    <location>
        <begin position="285"/>
        <end position="295"/>
    </location>
</feature>
<keyword evidence="5" id="KW-0808">Transferase</keyword>
<accession>A0A1P8YYI7</accession>
<dbReference type="InterPro" id="IPR043502">
    <property type="entry name" value="DNA/RNA_pol_sf"/>
</dbReference>
<dbReference type="GO" id="GO:0015074">
    <property type="term" value="P:DNA integration"/>
    <property type="evidence" value="ECO:0007669"/>
    <property type="project" value="InterPro"/>
</dbReference>
<dbReference type="GO" id="GO:0016787">
    <property type="term" value="F:hydrolase activity"/>
    <property type="evidence" value="ECO:0007669"/>
    <property type="project" value="UniProtKB-KW"/>
</dbReference>
<reference evidence="5" key="1">
    <citation type="submission" date="2016-09" db="EMBL/GenBank/DDBJ databases">
        <authorList>
            <person name="Capua I."/>
            <person name="De Benedictis P."/>
            <person name="Joannis T."/>
            <person name="Lombin L.H."/>
            <person name="Cattoli G."/>
        </authorList>
    </citation>
    <scope>NUCLEOTIDE SEQUENCE</scope>
</reference>
<dbReference type="InterPro" id="IPR039537">
    <property type="entry name" value="Retrotran_Ty1/copia-like"/>
</dbReference>
<sequence>MKKVVYYETDSSSPSTSSSESSSNMPYAIPHISKRAPLLSVPLGKPPYFDGDDYCMWSDKMRHHLTTLHESIWDNIEFGAQVPKVGDKDYDSDEAAQIRHFNSQATSILLASLCWEEYNKVQGLKNAKTIWDILKTAHEGDEVTKITKRETIEGELGRFILNKGEEPQAMYNQLKTMVNQVRNLGSTKWDDHEMVKVILRSLVFRNPTQVQLIRGDPRYKLMSPEEVIGKFVSFELMIKDSKHIVNLEQGATSTPEVQPIAFKATVNRRREGVYIESDRDEDKKGNKKEKKRYYKKKGGDAHVCREWDSDESSTDSSSDEDAANIAINKGLLFSNVGHKCLMAKDGKKKKVYSRATPKYTTSSDEGSSSDNEDDLLSLFANLNMEQKKRLNELIETINEKDDILECQEDLLVKENKKFVKLKNAYAREIEKCENLYKELSICHNSISSLRTENASLVSKIEKLNGCNDSISSLRIENDKLNAKIEELNACKPSTCTVDHVTICNRCRDVNIEAMDDHLSIIKQQNDHIAKLTAKIAKHELENEKFKFAHSMLYNGRRPGIKDGNGFLQGNQSNVKLNAPKILSNFVKVTVFRRSDDSIAFKGVLDCQLYLVDFNDNQAELDTCLIAKTNMGWLCHRRLAHVGMKNLHKLLKGDHILGLTNVHFEKDRICSACKAAKQEKSQTQETLKRFLRRAQNEFRLRIKKISSDNGTEFKNSQIEGFLEEEGIKHEFSSPYTPQQNGVVERKNRTLLDMARTMFDEYKTPDRFWAEAINTACYSINRLYLHRILKKTSYELLTTCPLGMCVQRNPKSLPKHRINHHLPIKHLHQLKMRIRLKMMKMKINRMSHLKRRTLIEGEMKIMKTRKMIKKLRIKDHHTQESTKQFNEITPSTPSLVTFIKIEDALRDPDWVVAMREELNNFTRNEVWHLVPHSNQNVVVTKWVFCNKQDEHGVVIRNKARLVAKGYSQVDGLYFDETYAPVARLKSIRILLAYATYHGFKLYQMFVKSAFLNEPIKEEVFVEKPPDFEDSAYPNHVYILSKTLYGLKQAPRAWYECLRDFLITNRFKVDKADTTLFTKNVAKDLFIRQFYVDDIIFGSTNKSTCEEFSRIMIHKFEMSMMGELKYFLGFQIKQLQEGTFISQTKYIQDILKKFGMKNGKPIKTPMGTNGHLDLDTGAVSIAEAEYIAAGHCCAQLLWMRQTLRDYGYKLSKVPLLCDNESPIRMADNPIEHSRTKHIDIRYHFLRDHQQKEDIEIAYVSTHNQLADIFTKPLDEKTFSKLRNELNILDSRNFD</sequence>
<dbReference type="InterPro" id="IPR012337">
    <property type="entry name" value="RNaseH-like_sf"/>
</dbReference>
<dbReference type="CDD" id="cd09272">
    <property type="entry name" value="RNase_HI_RT_Ty1"/>
    <property type="match status" value="1"/>
</dbReference>
<evidence type="ECO:0000259" key="4">
    <source>
        <dbReference type="PROSITE" id="PS50994"/>
    </source>
</evidence>
<feature type="region of interest" description="Disordered" evidence="3">
    <location>
        <begin position="276"/>
        <end position="295"/>
    </location>
</feature>
<name>A0A1P8YYI7_MAIZE</name>
<dbReference type="SUPFAM" id="SSF56672">
    <property type="entry name" value="DNA/RNA polymerases"/>
    <property type="match status" value="1"/>
</dbReference>
<evidence type="ECO:0000313" key="5">
    <source>
        <dbReference type="EMBL" id="AQA29568.1"/>
    </source>
</evidence>
<dbReference type="InterPro" id="IPR013103">
    <property type="entry name" value="RVT_2"/>
</dbReference>
<dbReference type="GO" id="GO:0003964">
    <property type="term" value="F:RNA-directed DNA polymerase activity"/>
    <property type="evidence" value="ECO:0007669"/>
    <property type="project" value="UniProtKB-KW"/>
</dbReference>
<dbReference type="EMBL" id="KX852318">
    <property type="protein sequence ID" value="AQA29568.1"/>
    <property type="molecule type" value="Genomic_DNA"/>
</dbReference>
<evidence type="ECO:0000256" key="3">
    <source>
        <dbReference type="SAM" id="MobiDB-lite"/>
    </source>
</evidence>
<evidence type="ECO:0000256" key="1">
    <source>
        <dbReference type="ARBA" id="ARBA00022723"/>
    </source>
</evidence>
<dbReference type="Pfam" id="PF13976">
    <property type="entry name" value="gag_pre-integrs"/>
    <property type="match status" value="1"/>
</dbReference>
<protein>
    <submittedName>
        <fullName evidence="5">Reverse transcriptase</fullName>
    </submittedName>
</protein>
<gene>
    <name evidence="5" type="ORF">FGENESH_13</name>
</gene>
<dbReference type="Pfam" id="PF07727">
    <property type="entry name" value="RVT_2"/>
    <property type="match status" value="1"/>
</dbReference>
<keyword evidence="5" id="KW-0548">Nucleotidyltransferase</keyword>
<dbReference type="Pfam" id="PF14223">
    <property type="entry name" value="Retrotran_gag_2"/>
    <property type="match status" value="1"/>
</dbReference>
<proteinExistence type="predicted"/>
<dbReference type="GO" id="GO:0003676">
    <property type="term" value="F:nucleic acid binding"/>
    <property type="evidence" value="ECO:0007669"/>
    <property type="project" value="InterPro"/>
</dbReference>
<dbReference type="PANTHER" id="PTHR42648:SF21">
    <property type="entry name" value="CYSTEINE-RICH RLK (RECEPTOR-LIKE PROTEIN KINASE) 8"/>
    <property type="match status" value="1"/>
</dbReference>
<reference evidence="5" key="2">
    <citation type="journal article" date="2017" name="EMBO J.">
        <title>Loss of pollen-specific phospholipase NOT LIKE DAD triggers gynogenesis in maize.</title>
        <authorList>
            <person name="Gilles L.M."/>
            <person name="Khaled A."/>
            <person name="Laffaire J.B."/>
            <person name="Chaignon S."/>
            <person name="Gendrot G."/>
            <person name="Laplaige J."/>
            <person name="Berges H."/>
            <person name="Beydon G."/>
            <person name="Bayle V."/>
            <person name="Barret P."/>
            <person name="Comadran J."/>
            <person name="Martinant J.P."/>
            <person name="Rogowsky P.M."/>
            <person name="Widiez T."/>
        </authorList>
    </citation>
    <scope>NUCLEOTIDE SEQUENCE</scope>
</reference>